<sequence>MTEPVRLTGFGLAWGLGLVAVLPFEVARRIVGGRGGAARCRVSGRFDVDWFGWAARLRDCWASFGRECGGAPVVSVAQLAQAPGVALSEAPCAVSLVVAAELVALGRVVAGCGAVAHGGQFAGGEELKLPHGIIIPDRLTLVLSDPF</sequence>
<gene>
    <name evidence="1" type="ORF">BJ971_004905</name>
</gene>
<name>A0A7W7I0X7_9ACTN</name>
<protein>
    <submittedName>
        <fullName evidence="1">Uncharacterized protein</fullName>
    </submittedName>
</protein>
<evidence type="ECO:0000313" key="1">
    <source>
        <dbReference type="EMBL" id="MBB4764349.1"/>
    </source>
</evidence>
<accession>A0A7W7I0X7</accession>
<reference evidence="1 2" key="1">
    <citation type="submission" date="2020-08" db="EMBL/GenBank/DDBJ databases">
        <title>Sequencing the genomes of 1000 actinobacteria strains.</title>
        <authorList>
            <person name="Klenk H.-P."/>
        </authorList>
    </citation>
    <scope>NUCLEOTIDE SEQUENCE [LARGE SCALE GENOMIC DNA]</scope>
    <source>
        <strain evidence="1 2">DSM 43149</strain>
    </source>
</reference>
<evidence type="ECO:0000313" key="2">
    <source>
        <dbReference type="Proteomes" id="UP000578112"/>
    </source>
</evidence>
<organism evidence="1 2">
    <name type="scientific">Actinoplanes digitatis</name>
    <dbReference type="NCBI Taxonomy" id="1868"/>
    <lineage>
        <taxon>Bacteria</taxon>
        <taxon>Bacillati</taxon>
        <taxon>Actinomycetota</taxon>
        <taxon>Actinomycetes</taxon>
        <taxon>Micromonosporales</taxon>
        <taxon>Micromonosporaceae</taxon>
        <taxon>Actinoplanes</taxon>
    </lineage>
</organism>
<dbReference type="EMBL" id="JACHNH010000001">
    <property type="protein sequence ID" value="MBB4764349.1"/>
    <property type="molecule type" value="Genomic_DNA"/>
</dbReference>
<keyword evidence="2" id="KW-1185">Reference proteome</keyword>
<dbReference type="RefSeq" id="WP_184995549.1">
    <property type="nucleotide sequence ID" value="NZ_BOMK01000027.1"/>
</dbReference>
<dbReference type="Proteomes" id="UP000578112">
    <property type="component" value="Unassembled WGS sequence"/>
</dbReference>
<proteinExistence type="predicted"/>
<comment type="caution">
    <text evidence="1">The sequence shown here is derived from an EMBL/GenBank/DDBJ whole genome shotgun (WGS) entry which is preliminary data.</text>
</comment>
<dbReference type="AlphaFoldDB" id="A0A7W7I0X7"/>